<evidence type="ECO:0000259" key="10">
    <source>
        <dbReference type="Pfam" id="PF04316"/>
    </source>
</evidence>
<feature type="domain" description="Anti-sigma-28 factor FlgM C-terminal" evidence="10">
    <location>
        <begin position="43"/>
        <end position="95"/>
    </location>
</feature>
<keyword evidence="11" id="KW-0969">Cilium</keyword>
<evidence type="ECO:0000256" key="1">
    <source>
        <dbReference type="ARBA" id="ARBA00005322"/>
    </source>
</evidence>
<reference evidence="11 12" key="1">
    <citation type="submission" date="2017-02" db="EMBL/GenBank/DDBJ databases">
        <title>Whole genome sequencing of Rhodanobacter lindaniclasticus DSM 17932.</title>
        <authorList>
            <person name="Kumar S."/>
            <person name="Patil P."/>
            <person name="Patil P.B."/>
        </authorList>
    </citation>
    <scope>NUCLEOTIDE SEQUENCE [LARGE SCALE GENOMIC DNA]</scope>
    <source>
        <strain evidence="11 12">DSM 17932</strain>
    </source>
</reference>
<dbReference type="AlphaFoldDB" id="A0A4S3KJY6"/>
<dbReference type="EMBL" id="MWIO01000013">
    <property type="protein sequence ID" value="THD08989.1"/>
    <property type="molecule type" value="Genomic_DNA"/>
</dbReference>
<dbReference type="GO" id="GO:0044781">
    <property type="term" value="P:bacterial-type flagellum organization"/>
    <property type="evidence" value="ECO:0007669"/>
    <property type="project" value="UniProtKB-KW"/>
</dbReference>
<proteinExistence type="inferred from homology"/>
<dbReference type="Pfam" id="PF04316">
    <property type="entry name" value="FlgM"/>
    <property type="match status" value="1"/>
</dbReference>
<dbReference type="InterPro" id="IPR031316">
    <property type="entry name" value="FlgM_C"/>
</dbReference>
<keyword evidence="11" id="KW-0966">Cell projection</keyword>
<evidence type="ECO:0000256" key="6">
    <source>
        <dbReference type="ARBA" id="ARBA00023163"/>
    </source>
</evidence>
<feature type="compositionally biased region" description="Low complexity" evidence="9">
    <location>
        <begin position="23"/>
        <end position="42"/>
    </location>
</feature>
<evidence type="ECO:0000256" key="4">
    <source>
        <dbReference type="ARBA" id="ARBA00022795"/>
    </source>
</evidence>
<comment type="caution">
    <text evidence="11">The sequence shown here is derived from an EMBL/GenBank/DDBJ whole genome shotgun (WGS) entry which is preliminary data.</text>
</comment>
<evidence type="ECO:0000256" key="9">
    <source>
        <dbReference type="SAM" id="MobiDB-lite"/>
    </source>
</evidence>
<evidence type="ECO:0000256" key="2">
    <source>
        <dbReference type="ARBA" id="ARBA00017823"/>
    </source>
</evidence>
<sequence length="107" mass="10862">MNTTITNNGLPKLPQAGSGTGSGTSTNAAAAPEASVAAPRSADQLKLTDSARALQEAARLGDASPIDAKRVEQVRQAIADGSYKIDAGKIADRLLAMDQQLGGTDKA</sequence>
<comment type="similarity">
    <text evidence="1">Belongs to the FlgM family.</text>
</comment>
<keyword evidence="5" id="KW-0805">Transcription regulation</keyword>
<evidence type="ECO:0000256" key="3">
    <source>
        <dbReference type="ARBA" id="ARBA00022491"/>
    </source>
</evidence>
<dbReference type="NCBIfam" id="TIGR03824">
    <property type="entry name" value="FlgM_jcvi"/>
    <property type="match status" value="1"/>
</dbReference>
<keyword evidence="11" id="KW-0282">Flagellum</keyword>
<comment type="function">
    <text evidence="7">Responsible for the coupling of flagellin expression to flagellar assembly by preventing expression of the flagellin genes when a component of the middle class of proteins is defective. It negatively regulates flagellar genes by inhibiting the activity of FliA by directly binding to FliA.</text>
</comment>
<dbReference type="Proteomes" id="UP000306317">
    <property type="component" value="Unassembled WGS sequence"/>
</dbReference>
<evidence type="ECO:0000313" key="12">
    <source>
        <dbReference type="Proteomes" id="UP000306317"/>
    </source>
</evidence>
<dbReference type="OrthoDB" id="7063735at2"/>
<protein>
    <recommendedName>
        <fullName evidence="2">Negative regulator of flagellin synthesis</fullName>
    </recommendedName>
    <alternativeName>
        <fullName evidence="8">Anti-sigma-28 factor</fullName>
    </alternativeName>
</protein>
<gene>
    <name evidence="11" type="ORF">B1991_04365</name>
</gene>
<evidence type="ECO:0000256" key="5">
    <source>
        <dbReference type="ARBA" id="ARBA00023015"/>
    </source>
</evidence>
<feature type="region of interest" description="Disordered" evidence="9">
    <location>
        <begin position="1"/>
        <end position="43"/>
    </location>
</feature>
<dbReference type="GO" id="GO:0045892">
    <property type="term" value="P:negative regulation of DNA-templated transcription"/>
    <property type="evidence" value="ECO:0007669"/>
    <property type="project" value="InterPro"/>
</dbReference>
<organism evidence="11 12">
    <name type="scientific">Rhodanobacter lindaniclasticus</name>
    <dbReference type="NCBI Taxonomy" id="75310"/>
    <lineage>
        <taxon>Bacteria</taxon>
        <taxon>Pseudomonadati</taxon>
        <taxon>Pseudomonadota</taxon>
        <taxon>Gammaproteobacteria</taxon>
        <taxon>Lysobacterales</taxon>
        <taxon>Rhodanobacteraceae</taxon>
        <taxon>Rhodanobacter</taxon>
    </lineage>
</organism>
<dbReference type="InterPro" id="IPR007412">
    <property type="entry name" value="FlgM"/>
</dbReference>
<dbReference type="RefSeq" id="WP_136257473.1">
    <property type="nucleotide sequence ID" value="NZ_MWIO01000013.1"/>
</dbReference>
<accession>A0A4S3KJY6</accession>
<evidence type="ECO:0000256" key="8">
    <source>
        <dbReference type="ARBA" id="ARBA00030117"/>
    </source>
</evidence>
<keyword evidence="6" id="KW-0804">Transcription</keyword>
<evidence type="ECO:0000313" key="11">
    <source>
        <dbReference type="EMBL" id="THD08989.1"/>
    </source>
</evidence>
<name>A0A4S3KJY6_9GAMM</name>
<dbReference type="SUPFAM" id="SSF101498">
    <property type="entry name" value="Anti-sigma factor FlgM"/>
    <property type="match status" value="1"/>
</dbReference>
<keyword evidence="4" id="KW-1005">Bacterial flagellum biogenesis</keyword>
<keyword evidence="3" id="KW-0678">Repressor</keyword>
<keyword evidence="12" id="KW-1185">Reference proteome</keyword>
<evidence type="ECO:0000256" key="7">
    <source>
        <dbReference type="ARBA" id="ARBA00024739"/>
    </source>
</evidence>
<dbReference type="InterPro" id="IPR035890">
    <property type="entry name" value="Anti-sigma-28_factor_FlgM_sf"/>
</dbReference>